<feature type="transmembrane region" description="Helical" evidence="2">
    <location>
        <begin position="42"/>
        <end position="61"/>
    </location>
</feature>
<dbReference type="Proteomes" id="UP000677218">
    <property type="component" value="Unassembled WGS sequence"/>
</dbReference>
<dbReference type="SUPFAM" id="SSF57884">
    <property type="entry name" value="Ada DNA repair protein, N-terminal domain (N-Ada 10)"/>
    <property type="match status" value="1"/>
</dbReference>
<reference evidence="3" key="1">
    <citation type="submission" date="2020-08" db="EMBL/GenBank/DDBJ databases">
        <title>Taxonomic study for Lactobacillus species isolated from hardwood bark.</title>
        <authorList>
            <person name="Tohno M."/>
            <person name="Tanizawa Y."/>
        </authorList>
    </citation>
    <scope>NUCLEOTIDE SEQUENCE</scope>
    <source>
        <strain evidence="3">B40</strain>
    </source>
</reference>
<feature type="transmembrane region" description="Helical" evidence="2">
    <location>
        <begin position="12"/>
        <end position="30"/>
    </location>
</feature>
<keyword evidence="2" id="KW-1133">Transmembrane helix</keyword>
<proteinExistence type="predicted"/>
<name>A0A916VHB9_9LACO</name>
<keyword evidence="2" id="KW-0472">Membrane</keyword>
<feature type="region of interest" description="Disordered" evidence="1">
    <location>
        <begin position="154"/>
        <end position="176"/>
    </location>
</feature>
<gene>
    <name evidence="3" type="ORF">LCB40_00230</name>
</gene>
<accession>A0A916VHB9</accession>
<organism evidence="3 4">
    <name type="scientific">Lactobacillus corticis</name>
    <dbReference type="NCBI Taxonomy" id="2201249"/>
    <lineage>
        <taxon>Bacteria</taxon>
        <taxon>Bacillati</taxon>
        <taxon>Bacillota</taxon>
        <taxon>Bacilli</taxon>
        <taxon>Lactobacillales</taxon>
        <taxon>Lactobacillaceae</taxon>
        <taxon>Lactobacillus</taxon>
    </lineage>
</organism>
<dbReference type="Gene3D" id="3.40.10.10">
    <property type="entry name" value="DNA Methylphosphotriester Repair Domain"/>
    <property type="match status" value="1"/>
</dbReference>
<feature type="compositionally biased region" description="Polar residues" evidence="1">
    <location>
        <begin position="154"/>
        <end position="174"/>
    </location>
</feature>
<evidence type="ECO:0008006" key="5">
    <source>
        <dbReference type="Google" id="ProtNLM"/>
    </source>
</evidence>
<evidence type="ECO:0000256" key="1">
    <source>
        <dbReference type="SAM" id="MobiDB-lite"/>
    </source>
</evidence>
<dbReference type="EMBL" id="BMAY01000001">
    <property type="protein sequence ID" value="GFZ26143.1"/>
    <property type="molecule type" value="Genomic_DNA"/>
</dbReference>
<dbReference type="InterPro" id="IPR035451">
    <property type="entry name" value="Ada-like_dom_sf"/>
</dbReference>
<dbReference type="AlphaFoldDB" id="A0A916VHB9"/>
<dbReference type="RefSeq" id="WP_212779858.1">
    <property type="nucleotide sequence ID" value="NZ_BMAY01000001.1"/>
</dbReference>
<protein>
    <recommendedName>
        <fullName evidence="5">DNA-entry nuclease</fullName>
    </recommendedName>
</protein>
<evidence type="ECO:0000313" key="4">
    <source>
        <dbReference type="Proteomes" id="UP000677218"/>
    </source>
</evidence>
<sequence>MEPNSHNWQTILKVLEWVLFWYWLIPYYFFKKIAFKTSKHKVLWSSIFSVFVILMMIGIVGNSGGNSGGNSDEKAVKTSHKPQVHYVTKKVGQKRLSQAQSQQKVLEKEEAKKQSEYDKLAAALVAAKKKQAKAESSQKAAAAAYSRSVKANADTTYSKRTSRSNNYRGNMNTADSKKIVGNSRSKIYHVPGQSGYRMNSKNAVYFNSEKEAQAAGYRKALR</sequence>
<evidence type="ECO:0000256" key="2">
    <source>
        <dbReference type="SAM" id="Phobius"/>
    </source>
</evidence>
<comment type="caution">
    <text evidence="3">The sequence shown here is derived from an EMBL/GenBank/DDBJ whole genome shotgun (WGS) entry which is preliminary data.</text>
</comment>
<keyword evidence="4" id="KW-1185">Reference proteome</keyword>
<evidence type="ECO:0000313" key="3">
    <source>
        <dbReference type="EMBL" id="GFZ26143.1"/>
    </source>
</evidence>
<keyword evidence="2" id="KW-0812">Transmembrane</keyword>